<dbReference type="InterPro" id="IPR013126">
    <property type="entry name" value="Hsp_70_fam"/>
</dbReference>
<dbReference type="SUPFAM" id="SSF54001">
    <property type="entry name" value="Cysteine proteinases"/>
    <property type="match status" value="1"/>
</dbReference>
<keyword evidence="3" id="KW-0067">ATP-binding</keyword>
<organism evidence="7 8">
    <name type="scientific">Prorocentrum cordatum</name>
    <dbReference type="NCBI Taxonomy" id="2364126"/>
    <lineage>
        <taxon>Eukaryota</taxon>
        <taxon>Sar</taxon>
        <taxon>Alveolata</taxon>
        <taxon>Dinophyceae</taxon>
        <taxon>Prorocentrales</taxon>
        <taxon>Prorocentraceae</taxon>
        <taxon>Prorocentrum</taxon>
    </lineage>
</organism>
<dbReference type="PANTHER" id="PTHR12411">
    <property type="entry name" value="CYSTEINE PROTEASE FAMILY C1-RELATED"/>
    <property type="match status" value="1"/>
</dbReference>
<dbReference type="Pfam" id="PF00012">
    <property type="entry name" value="HSP70"/>
    <property type="match status" value="1"/>
</dbReference>
<gene>
    <name evidence="7" type="ORF">PCOR1329_LOCUS21127</name>
</gene>
<feature type="domain" description="Peptidase C1A papain C-terminal" evidence="6">
    <location>
        <begin position="103"/>
        <end position="350"/>
    </location>
</feature>
<evidence type="ECO:0000313" key="7">
    <source>
        <dbReference type="EMBL" id="CAK0819038.1"/>
    </source>
</evidence>
<comment type="caution">
    <text evidence="7">The sequence shown here is derived from an EMBL/GenBank/DDBJ whole genome shotgun (WGS) entry which is preliminary data.</text>
</comment>
<keyword evidence="5" id="KW-0732">Signal</keyword>
<protein>
    <recommendedName>
        <fullName evidence="6">Peptidase C1A papain C-terminal domain-containing protein</fullName>
    </recommendedName>
</protein>
<dbReference type="SMART" id="SM00645">
    <property type="entry name" value="Pept_C1"/>
    <property type="match status" value="1"/>
</dbReference>
<dbReference type="InterPro" id="IPR018391">
    <property type="entry name" value="PQQ_b-propeller_rpt"/>
</dbReference>
<reference evidence="7" key="1">
    <citation type="submission" date="2023-10" db="EMBL/GenBank/DDBJ databases">
        <authorList>
            <person name="Chen Y."/>
            <person name="Shah S."/>
            <person name="Dougan E. K."/>
            <person name="Thang M."/>
            <person name="Chan C."/>
        </authorList>
    </citation>
    <scope>NUCLEOTIDE SEQUENCE [LARGE SCALE GENOMIC DNA]</scope>
</reference>
<evidence type="ECO:0000259" key="6">
    <source>
        <dbReference type="SMART" id="SM00645"/>
    </source>
</evidence>
<dbReference type="InterPro" id="IPR013128">
    <property type="entry name" value="Peptidase_C1A"/>
</dbReference>
<dbReference type="Pfam" id="PF13360">
    <property type="entry name" value="PQQ_2"/>
    <property type="match status" value="1"/>
</dbReference>
<dbReference type="Pfam" id="PF00112">
    <property type="entry name" value="Peptidase_C1"/>
    <property type="match status" value="1"/>
</dbReference>
<evidence type="ECO:0000256" key="4">
    <source>
        <dbReference type="ARBA" id="ARBA00023145"/>
    </source>
</evidence>
<accession>A0ABN9RJL2</accession>
<dbReference type="InterPro" id="IPR025661">
    <property type="entry name" value="Pept_asp_AS"/>
</dbReference>
<evidence type="ECO:0000256" key="1">
    <source>
        <dbReference type="ARBA" id="ARBA00008455"/>
    </source>
</evidence>
<evidence type="ECO:0000256" key="5">
    <source>
        <dbReference type="SAM" id="SignalP"/>
    </source>
</evidence>
<evidence type="ECO:0000256" key="3">
    <source>
        <dbReference type="ARBA" id="ARBA00022840"/>
    </source>
</evidence>
<dbReference type="InterPro" id="IPR038765">
    <property type="entry name" value="Papain-like_cys_pep_sf"/>
</dbReference>
<dbReference type="SUPFAM" id="SSF50998">
    <property type="entry name" value="Quinoprotein alcohol dehydrogenase-like"/>
    <property type="match status" value="1"/>
</dbReference>
<dbReference type="PROSITE" id="PS00640">
    <property type="entry name" value="THIOL_PROTEASE_ASN"/>
    <property type="match status" value="1"/>
</dbReference>
<sequence>MRAAAAFALLASARAGDACNGKYTDEKSCSADSACTWCKAAAVPSACFQKEDAKRLPSGVFTCGGGRQRRNELLAREVQEGMGIVWRGNASNSHELLLSDAEYPEEFNWCSKDGKSFCTMNLNQHIPQYCGSCWAHGAVSALADRVKIARNAEGIDVNPSVQHILNCGGVGSCHGGSIDGVYQWLKKISDSGSGLSYATAQPYMACSSESTEGFCKQVDWTCKPENIARTCGSFDHEGGACSGLSSYPNVTISDYGSISGKDAMMKEIYARGPIACGIDANPLLNYENGVITTPSESIDHVVSVVGWGKDEENGGYWIVRNSWGEYWGEMGYVRVGFGALNVEGQCSWAVVKDFTAPEKSNQVHCHEGGDNCKAPKVPQLAMDDFVPFIIQLDTNDLSNRSTPSVIGFDPRQILVGEAAESKMTSRPKQFVADLLASLGSEAAARMAKFPCGYADGSLGPFEFDGKETGGGRAPGPGGRSAPALHRGRAAPPWYVFSQLAVSMITTVAHIVASFQLLARSVSGIQTRSSSEAILGVDEQLDRKAGLGVMNRAGVTQYHHNAFSVAKGTKRTDGTFFWPDPANREGQAFSGATDLTDNVSWGWHHPSGIYNTIPVGSPLIDDELNIYMGADDAIRKFDITGEIKWSYAPRGQLAAAPTLVAASSRRQAARLKSDLSAVEEDMLRPDWDKGNRSSFRFFKDFMVGDVVKVKPGLSYRADGKELYKEGDQGLITDFVPGDGKDRRAVIAWMRTGHKSVLDLHSIKSRFVRVQSTNVDASVPPMLVGSTTAGYVFAIDLENGEELWATWASNDISGVKGAVAAKDGIVVVATDRCTDRYCYRYRNQTNPLTPGNSMVRGLSAVDGSAVWEFKTMAPVWNMVPLWGQDSNVMFQDGEGRMYSLDLQTGALNWKAGGDIGTYTEAAAAYSSDYNAVFALGVGYYDRGIRPGHTNKHCNPYVAPGILVNCFTWPGARGWVRGYNATSGRKLWEQTTPEPPASAAVLMLNSPSMHTRLIWALDPHNGHIRWNRDGPTLWSGQCAGDKDGADIRRAMGGRAVCHPNSWSIPAADSNGDLYVGNQVGELQKWGSPTGLTRDVQLLSTLTTGHAFQDAAIAFGNGVMAISTCTSLIVLQTSADYFANETWTVTAAPNVDGMPEGYNPSGWRTGGA</sequence>
<keyword evidence="8" id="KW-1185">Reference proteome</keyword>
<dbReference type="SMART" id="SM00564">
    <property type="entry name" value="PQQ"/>
    <property type="match status" value="6"/>
</dbReference>
<evidence type="ECO:0000313" key="8">
    <source>
        <dbReference type="Proteomes" id="UP001189429"/>
    </source>
</evidence>
<dbReference type="Gene3D" id="2.130.10.10">
    <property type="entry name" value="YVTN repeat-like/Quinoprotein amine dehydrogenase"/>
    <property type="match status" value="1"/>
</dbReference>
<proteinExistence type="inferred from homology"/>
<feature type="chain" id="PRO_5046729765" description="Peptidase C1A papain C-terminal domain-containing protein" evidence="5">
    <location>
        <begin position="19"/>
        <end position="1164"/>
    </location>
</feature>
<keyword evidence="4" id="KW-0865">Zymogen</keyword>
<dbReference type="Gene3D" id="3.30.420.40">
    <property type="match status" value="1"/>
</dbReference>
<keyword evidence="2" id="KW-0547">Nucleotide-binding</keyword>
<dbReference type="InterPro" id="IPR011047">
    <property type="entry name" value="Quinoprotein_ADH-like_sf"/>
</dbReference>
<dbReference type="InterPro" id="IPR002372">
    <property type="entry name" value="PQQ_rpt_dom"/>
</dbReference>
<dbReference type="InterPro" id="IPR000668">
    <property type="entry name" value="Peptidase_C1A_C"/>
</dbReference>
<dbReference type="Proteomes" id="UP001189429">
    <property type="component" value="Unassembled WGS sequence"/>
</dbReference>
<name>A0ABN9RJL2_9DINO</name>
<evidence type="ECO:0000256" key="2">
    <source>
        <dbReference type="ARBA" id="ARBA00022741"/>
    </source>
</evidence>
<comment type="similarity">
    <text evidence="1">Belongs to the peptidase C1 family.</text>
</comment>
<feature type="signal peptide" evidence="5">
    <location>
        <begin position="1"/>
        <end position="18"/>
    </location>
</feature>
<dbReference type="InterPro" id="IPR015943">
    <property type="entry name" value="WD40/YVTN_repeat-like_dom_sf"/>
</dbReference>
<dbReference type="Gene3D" id="3.90.70.10">
    <property type="entry name" value="Cysteine proteinases"/>
    <property type="match status" value="1"/>
</dbReference>
<dbReference type="EMBL" id="CAUYUJ010006914">
    <property type="protein sequence ID" value="CAK0819038.1"/>
    <property type="molecule type" value="Genomic_DNA"/>
</dbReference>